<evidence type="ECO:0000313" key="3">
    <source>
        <dbReference type="Proteomes" id="UP000256661"/>
    </source>
</evidence>
<dbReference type="Proteomes" id="UP000256661">
    <property type="component" value="Unassembled WGS sequence"/>
</dbReference>
<accession>A0A3D9SMJ3</accession>
<dbReference type="AlphaFoldDB" id="A0A3D9SMJ3"/>
<feature type="compositionally biased region" description="Basic and acidic residues" evidence="1">
    <location>
        <begin position="120"/>
        <end position="130"/>
    </location>
</feature>
<comment type="caution">
    <text evidence="2">The sequence shown here is derived from an EMBL/GenBank/DDBJ whole genome shotgun (WGS) entry which is preliminary data.</text>
</comment>
<evidence type="ECO:0000313" key="2">
    <source>
        <dbReference type="EMBL" id="REE96947.1"/>
    </source>
</evidence>
<reference evidence="2 3" key="1">
    <citation type="submission" date="2018-08" db="EMBL/GenBank/DDBJ databases">
        <title>Sequencing the genomes of 1000 actinobacteria strains.</title>
        <authorList>
            <person name="Klenk H.-P."/>
        </authorList>
    </citation>
    <scope>NUCLEOTIDE SEQUENCE [LARGE SCALE GENOMIC DNA]</scope>
    <source>
        <strain evidence="2 3">DSM 43927</strain>
    </source>
</reference>
<gene>
    <name evidence="2" type="ORF">DFJ69_2400</name>
</gene>
<name>A0A3D9SMJ3_9ACTN</name>
<feature type="compositionally biased region" description="Basic and acidic residues" evidence="1">
    <location>
        <begin position="53"/>
        <end position="75"/>
    </location>
</feature>
<sequence>MALSAFADDPRERGRGAHVPDDTHPTRSDDGHLVHENPPGAHTTPHRSTAPAEARHTRTHAEAHQRHPEATDRKPSRAHPRSTVPATGTGSFATDRGPRGGTTREAVRGPGRTSARMRSRRAEARPEKRGGRPCGDRTGTSAWHPFATDRGPREGTTREPAQGAIVPDASAGLFTTGRGPAGERRGRLCGGPAGRPRGVRSCAQATGRGLRGEAAWVRSVGGSGPAVWERVSGGAGGVR</sequence>
<feature type="region of interest" description="Disordered" evidence="1">
    <location>
        <begin position="1"/>
        <end position="200"/>
    </location>
</feature>
<evidence type="ECO:0000256" key="1">
    <source>
        <dbReference type="SAM" id="MobiDB-lite"/>
    </source>
</evidence>
<dbReference type="EMBL" id="QTTT01000001">
    <property type="protein sequence ID" value="REE96947.1"/>
    <property type="molecule type" value="Genomic_DNA"/>
</dbReference>
<organism evidence="2 3">
    <name type="scientific">Thermomonospora umbrina</name>
    <dbReference type="NCBI Taxonomy" id="111806"/>
    <lineage>
        <taxon>Bacteria</taxon>
        <taxon>Bacillati</taxon>
        <taxon>Actinomycetota</taxon>
        <taxon>Actinomycetes</taxon>
        <taxon>Streptosporangiales</taxon>
        <taxon>Thermomonosporaceae</taxon>
        <taxon>Thermomonospora</taxon>
    </lineage>
</organism>
<feature type="compositionally biased region" description="Basic and acidic residues" evidence="1">
    <location>
        <begin position="8"/>
        <end position="35"/>
    </location>
</feature>
<proteinExistence type="predicted"/>
<protein>
    <submittedName>
        <fullName evidence="2">Uncharacterized protein</fullName>
    </submittedName>
</protein>
<keyword evidence="3" id="KW-1185">Reference proteome</keyword>